<organism evidence="4 5">
    <name type="scientific">Secundilactobacillus oryzae JCM 18671</name>
    <dbReference type="NCBI Taxonomy" id="1291743"/>
    <lineage>
        <taxon>Bacteria</taxon>
        <taxon>Bacillati</taxon>
        <taxon>Bacillota</taxon>
        <taxon>Bacilli</taxon>
        <taxon>Lactobacillales</taxon>
        <taxon>Lactobacillaceae</taxon>
        <taxon>Secundilactobacillus</taxon>
    </lineage>
</organism>
<dbReference type="eggNOG" id="COG1426">
    <property type="taxonomic scope" value="Bacteria"/>
</dbReference>
<feature type="region of interest" description="Disordered" evidence="1">
    <location>
        <begin position="147"/>
        <end position="198"/>
    </location>
</feature>
<protein>
    <submittedName>
        <fullName evidence="4">XRE family transcriptional regulator</fullName>
    </submittedName>
</protein>
<feature type="compositionally biased region" description="Low complexity" evidence="1">
    <location>
        <begin position="152"/>
        <end position="164"/>
    </location>
</feature>
<keyword evidence="2" id="KW-0472">Membrane</keyword>
<dbReference type="Pfam" id="PF13413">
    <property type="entry name" value="HTH_25"/>
    <property type="match status" value="1"/>
</dbReference>
<dbReference type="InterPro" id="IPR050400">
    <property type="entry name" value="Bact_Cytoskel_RodZ"/>
</dbReference>
<feature type="domain" description="Cytoskeleton protein RodZ-like C-terminal" evidence="3">
    <location>
        <begin position="208"/>
        <end position="269"/>
    </location>
</feature>
<dbReference type="Gene3D" id="1.10.260.40">
    <property type="entry name" value="lambda repressor-like DNA-binding domains"/>
    <property type="match status" value="1"/>
</dbReference>
<feature type="region of interest" description="Disordered" evidence="1">
    <location>
        <begin position="85"/>
        <end position="108"/>
    </location>
</feature>
<evidence type="ECO:0000259" key="3">
    <source>
        <dbReference type="Pfam" id="PF13464"/>
    </source>
</evidence>
<gene>
    <name evidence="4" type="ORF">LOSG293_150050</name>
</gene>
<keyword evidence="5" id="KW-1185">Reference proteome</keyword>
<evidence type="ECO:0000313" key="5">
    <source>
        <dbReference type="Proteomes" id="UP000028700"/>
    </source>
</evidence>
<dbReference type="STRING" id="1291743.LOSG293_150050"/>
<dbReference type="GO" id="GO:0003677">
    <property type="term" value="F:DNA binding"/>
    <property type="evidence" value="ECO:0007669"/>
    <property type="project" value="InterPro"/>
</dbReference>
<dbReference type="PANTHER" id="PTHR34475:SF1">
    <property type="entry name" value="CYTOSKELETON PROTEIN RODZ"/>
    <property type="match status" value="1"/>
</dbReference>
<dbReference type="InterPro" id="IPR025194">
    <property type="entry name" value="RodZ-like_C"/>
</dbReference>
<dbReference type="PANTHER" id="PTHR34475">
    <property type="match status" value="1"/>
</dbReference>
<keyword evidence="2" id="KW-0812">Transmembrane</keyword>
<dbReference type="AlphaFoldDB" id="A0A081BIP6"/>
<dbReference type="EMBL" id="BBJM01000015">
    <property type="protein sequence ID" value="GAK47914.1"/>
    <property type="molecule type" value="Genomic_DNA"/>
</dbReference>
<accession>A0A081BIP6</accession>
<name>A0A081BIP6_9LACO</name>
<evidence type="ECO:0000256" key="2">
    <source>
        <dbReference type="SAM" id="Phobius"/>
    </source>
</evidence>
<dbReference type="InterPro" id="IPR010982">
    <property type="entry name" value="Lambda_DNA-bd_dom_sf"/>
</dbReference>
<evidence type="ECO:0000256" key="1">
    <source>
        <dbReference type="SAM" id="MobiDB-lite"/>
    </source>
</evidence>
<dbReference type="Proteomes" id="UP000028700">
    <property type="component" value="Unassembled WGS sequence"/>
</dbReference>
<sequence>MSENEGTSIGKTLRDARIAKGFTLDDLQQTTKIQKRYLIAIEDERFEDLPGDFYVRAFIKQYADTVDLDGSELLNEFSNKLPNTKTQEYVDKVNEDNPTTRSTQRKAEDRYENIRRRIPVIAAIIVVILVLGGIWYASSLHSERSTQDNIDSSSVSVSGSSSEKSSSKAKESSSESKEPKVSFETTSNSGTAATLEMKNAPKNKAVKITTTGNAWTSVATTSATLWSGTLASSSETVKVPSATTQLSITLGSVDNTAITIGGHKVPLTKLTAASSSSSTSATTTSSSSQYGASNTYSSSSTSAKLSSLTIVFK</sequence>
<dbReference type="RefSeq" id="WP_034527780.1">
    <property type="nucleotide sequence ID" value="NZ_BBAZ01000013.1"/>
</dbReference>
<dbReference type="SUPFAM" id="SSF47413">
    <property type="entry name" value="lambda repressor-like DNA-binding domains"/>
    <property type="match status" value="1"/>
</dbReference>
<reference evidence="4" key="1">
    <citation type="journal article" date="2014" name="Genome Announc.">
        <title>Draft Genome Sequence of Lactobacillus oryzae Strain SG293T.</title>
        <authorList>
            <person name="Tanizawa Y."/>
            <person name="Fujisawa T."/>
            <person name="Mochizuki T."/>
            <person name="Kaminuma E."/>
            <person name="Nakamura Y."/>
            <person name="Tohno M."/>
        </authorList>
    </citation>
    <scope>NUCLEOTIDE SEQUENCE [LARGE SCALE GENOMIC DNA]</scope>
    <source>
        <strain evidence="4">SG293</strain>
    </source>
</reference>
<dbReference type="Pfam" id="PF13464">
    <property type="entry name" value="RodZ_C"/>
    <property type="match status" value="1"/>
</dbReference>
<evidence type="ECO:0000313" key="4">
    <source>
        <dbReference type="EMBL" id="GAK47914.1"/>
    </source>
</evidence>
<proteinExistence type="predicted"/>
<dbReference type="OrthoDB" id="9797543at2"/>
<comment type="caution">
    <text evidence="4">The sequence shown here is derived from an EMBL/GenBank/DDBJ whole genome shotgun (WGS) entry which is preliminary data.</text>
</comment>
<feature type="compositionally biased region" description="Basic and acidic residues" evidence="1">
    <location>
        <begin position="165"/>
        <end position="181"/>
    </location>
</feature>
<feature type="region of interest" description="Disordered" evidence="1">
    <location>
        <begin position="272"/>
        <end position="313"/>
    </location>
</feature>
<feature type="transmembrane region" description="Helical" evidence="2">
    <location>
        <begin position="118"/>
        <end position="137"/>
    </location>
</feature>
<keyword evidence="2" id="KW-1133">Transmembrane helix</keyword>